<dbReference type="Proteomes" id="UP000284767">
    <property type="component" value="Unassembled WGS sequence"/>
</dbReference>
<sequence>MTTIFELVKDPYERKARVVPGLLVALPLLVPLLCVYGAKHPVLTGVIGLLGGCGAIYALASVARGRGKKLEELLVKKWGGMPTTIALRHRDNFLDSVSKQRYHSAITTKLGIDIPTAEEESANPDKADDIYIGATKRLRELTRTNKQLLLKENIAYGFHRNMLAMKPVGILSSLLGILYGLLIAKVLQITPPHFYPVHFADPGLAAGLTLLISMALLAAWLLYFDQSAVRRMGFVYAERLFECLPSLTSSASRKKAPKSTPTE</sequence>
<dbReference type="RefSeq" id="WP_023087035.1">
    <property type="nucleotide sequence ID" value="NZ_CAADLZ010000166.1"/>
</dbReference>
<proteinExistence type="predicted"/>
<keyword evidence="1" id="KW-0812">Transmembrane</keyword>
<comment type="caution">
    <text evidence="3">The sequence shown here is derived from an EMBL/GenBank/DDBJ whole genome shotgun (WGS) entry which is preliminary data.</text>
</comment>
<evidence type="ECO:0000313" key="2">
    <source>
        <dbReference type="EMBL" id="CRQ05991.1"/>
    </source>
</evidence>
<feature type="transmembrane region" description="Helical" evidence="1">
    <location>
        <begin position="44"/>
        <end position="63"/>
    </location>
</feature>
<dbReference type="EMBL" id="CVVU01000267">
    <property type="protein sequence ID" value="CRQ05991.1"/>
    <property type="molecule type" value="Genomic_DNA"/>
</dbReference>
<evidence type="ECO:0000256" key="1">
    <source>
        <dbReference type="SAM" id="Phobius"/>
    </source>
</evidence>
<reference evidence="3 5" key="3">
    <citation type="submission" date="2017-08" db="EMBL/GenBank/DDBJ databases">
        <authorList>
            <person name="Feschi L."/>
            <person name="Jeukens J."/>
            <person name="Emond-Rheault J.-G."/>
            <person name="Kukavica-Ibrulj I."/>
            <person name="Boyle B."/>
            <person name="Levesque R.C."/>
        </authorList>
    </citation>
    <scope>NUCLEOTIDE SEQUENCE [LARGE SCALE GENOMIC DNA]</scope>
    <source>
        <strain evidence="3 5">PA-W36</strain>
    </source>
</reference>
<keyword evidence="1" id="KW-1133">Transmembrane helix</keyword>
<evidence type="ECO:0000313" key="3">
    <source>
        <dbReference type="EMBL" id="RPM16152.1"/>
    </source>
</evidence>
<keyword evidence="1" id="KW-0472">Membrane</keyword>
<dbReference type="AlphaFoldDB" id="A0A2U2XTP4"/>
<dbReference type="Proteomes" id="UP000045039">
    <property type="component" value="Unassembled WGS sequence"/>
</dbReference>
<accession>A0A2U2XTP4</accession>
<name>A0A2U2XTP4_PSEAI</name>
<evidence type="ECO:0000313" key="4">
    <source>
        <dbReference type="Proteomes" id="UP000045039"/>
    </source>
</evidence>
<protein>
    <submittedName>
        <fullName evidence="3">Uncharacterized protein</fullName>
    </submittedName>
</protein>
<reference evidence="3 5" key="4">
    <citation type="submission" date="2019-01" db="EMBL/GenBank/DDBJ databases">
        <title>The Pseudomonas aeruginosa pan-genome provides new insights on its population structure, horizontal gene transfer and pathogenicity.</title>
        <authorList>
            <person name="Freschi L."/>
            <person name="Vincent A.T."/>
            <person name="Jeukens J."/>
            <person name="Emond-Rheault J.-G."/>
            <person name="Kukavica-Ibrulj I."/>
            <person name="Dupont M.-J."/>
            <person name="Charette S.J."/>
            <person name="Boyle B."/>
            <person name="Levesque R.C."/>
        </authorList>
    </citation>
    <scope>NUCLEOTIDE SEQUENCE [LARGE SCALE GENOMIC DNA]</scope>
    <source>
        <strain evidence="3 5">PA-W36</strain>
    </source>
</reference>
<dbReference type="EMBL" id="NSNE01000007">
    <property type="protein sequence ID" value="RPM16152.1"/>
    <property type="molecule type" value="Genomic_DNA"/>
</dbReference>
<feature type="transmembrane region" description="Helical" evidence="1">
    <location>
        <begin position="18"/>
        <end position="38"/>
    </location>
</feature>
<evidence type="ECO:0000313" key="5">
    <source>
        <dbReference type="Proteomes" id="UP000284767"/>
    </source>
</evidence>
<organism evidence="3 5">
    <name type="scientific">Pseudomonas aeruginosa</name>
    <dbReference type="NCBI Taxonomy" id="287"/>
    <lineage>
        <taxon>Bacteria</taxon>
        <taxon>Pseudomonadati</taxon>
        <taxon>Pseudomonadota</taxon>
        <taxon>Gammaproteobacteria</taxon>
        <taxon>Pseudomonadales</taxon>
        <taxon>Pseudomonadaceae</taxon>
        <taxon>Pseudomonas</taxon>
    </lineage>
</organism>
<gene>
    <name evidence="3" type="ORF">IPC1295_13430</name>
    <name evidence="2" type="ORF">PAERUG_P19_London_7_VIM_2_05_10_06572</name>
</gene>
<feature type="transmembrane region" description="Helical" evidence="1">
    <location>
        <begin position="204"/>
        <end position="224"/>
    </location>
</feature>
<reference evidence="4" key="1">
    <citation type="submission" date="2015-06" db="EMBL/GenBank/DDBJ databases">
        <authorList>
            <person name="Radhakrishnan Rajesh"/>
            <person name="Underwood Anthony"/>
            <person name="Al-Shahib Ali"/>
        </authorList>
    </citation>
    <scope>NUCLEOTIDE SEQUENCE [LARGE SCALE GENOMIC DNA]</scope>
    <source>
        <strain evidence="4">P19_London_7_VIM_2_05_10</strain>
    </source>
</reference>
<reference evidence="2" key="2">
    <citation type="submission" date="2015-06" db="EMBL/GenBank/DDBJ databases">
        <authorList>
            <person name="Radhakrishnan R."/>
            <person name="Underwood A."/>
            <person name="Al-Shahib A."/>
        </authorList>
    </citation>
    <scope>NUCLEOTIDE SEQUENCE</scope>
    <source>
        <strain evidence="2">P19_London_7_VIM_2_05_10</strain>
    </source>
</reference>
<feature type="transmembrane region" description="Helical" evidence="1">
    <location>
        <begin position="163"/>
        <end position="184"/>
    </location>
</feature>